<name>A0A9P8T7X1_9ASCO</name>
<dbReference type="Proteomes" id="UP000769157">
    <property type="component" value="Unassembled WGS sequence"/>
</dbReference>
<reference evidence="1" key="2">
    <citation type="submission" date="2021-01" db="EMBL/GenBank/DDBJ databases">
        <authorList>
            <person name="Schikora-Tamarit M.A."/>
        </authorList>
    </citation>
    <scope>NUCLEOTIDE SEQUENCE</scope>
    <source>
        <strain evidence="1">CBS6075</strain>
    </source>
</reference>
<organism evidence="1 2">
    <name type="scientific">Ogataea philodendri</name>
    <dbReference type="NCBI Taxonomy" id="1378263"/>
    <lineage>
        <taxon>Eukaryota</taxon>
        <taxon>Fungi</taxon>
        <taxon>Dikarya</taxon>
        <taxon>Ascomycota</taxon>
        <taxon>Saccharomycotina</taxon>
        <taxon>Pichiomycetes</taxon>
        <taxon>Pichiales</taxon>
        <taxon>Pichiaceae</taxon>
        <taxon>Ogataea</taxon>
    </lineage>
</organism>
<keyword evidence="2" id="KW-1185">Reference proteome</keyword>
<dbReference type="EMBL" id="JAEUBE010000158">
    <property type="protein sequence ID" value="KAH3668406.1"/>
    <property type="molecule type" value="Genomic_DNA"/>
</dbReference>
<dbReference type="OrthoDB" id="4074932at2759"/>
<dbReference type="AlphaFoldDB" id="A0A9P8T7X1"/>
<comment type="caution">
    <text evidence="1">The sequence shown here is derived from an EMBL/GenBank/DDBJ whole genome shotgun (WGS) entry which is preliminary data.</text>
</comment>
<accession>A0A9P8T7X1</accession>
<dbReference type="RefSeq" id="XP_046062820.1">
    <property type="nucleotide sequence ID" value="XM_046203000.1"/>
</dbReference>
<reference evidence="1" key="1">
    <citation type="journal article" date="2021" name="Open Biol.">
        <title>Shared evolutionary footprints suggest mitochondrial oxidative damage underlies multiple complex I losses in fungi.</title>
        <authorList>
            <person name="Schikora-Tamarit M.A."/>
            <person name="Marcet-Houben M."/>
            <person name="Nosek J."/>
            <person name="Gabaldon T."/>
        </authorList>
    </citation>
    <scope>NUCLEOTIDE SEQUENCE</scope>
    <source>
        <strain evidence="1">CBS6075</strain>
    </source>
</reference>
<protein>
    <submittedName>
        <fullName evidence="1">Uncharacterized protein</fullName>
    </submittedName>
</protein>
<evidence type="ECO:0000313" key="2">
    <source>
        <dbReference type="Proteomes" id="UP000769157"/>
    </source>
</evidence>
<proteinExistence type="predicted"/>
<dbReference type="GeneID" id="70234127"/>
<sequence>MSLRLAARRFSTSAVKLFEKEKEVKAQAVDALSSPSGQFQSFAQYRLKIVQKDPLSLQTRRTFVQGNPAAVETNEVDEKFRRLAKKISLYSPHTFLNSRELAVSGHEPELVSAHPERLDNLFAGAAFHAPVADLVHSGEVGQRGQLDLGLDTHFLGQGRVSGYELESLCGDLVLGGHLALEVVSEDSGVEEPGRDAHRLREPFHRLARLDYLQHLGHAGYAG</sequence>
<gene>
    <name evidence="1" type="ORF">OGAPHI_002160</name>
</gene>
<evidence type="ECO:0000313" key="1">
    <source>
        <dbReference type="EMBL" id="KAH3668406.1"/>
    </source>
</evidence>